<proteinExistence type="predicted"/>
<dbReference type="Proteomes" id="UP000239504">
    <property type="component" value="Unassembled WGS sequence"/>
</dbReference>
<feature type="transmembrane region" description="Helical" evidence="1">
    <location>
        <begin position="12"/>
        <end position="35"/>
    </location>
</feature>
<feature type="domain" description="NfeD-like C-terminal" evidence="2">
    <location>
        <begin position="54"/>
        <end position="104"/>
    </location>
</feature>
<evidence type="ECO:0000259" key="2">
    <source>
        <dbReference type="Pfam" id="PF01957"/>
    </source>
</evidence>
<dbReference type="Gene3D" id="2.40.50.140">
    <property type="entry name" value="Nucleic acid-binding proteins"/>
    <property type="match status" value="1"/>
</dbReference>
<dbReference type="OrthoDB" id="9792945at2"/>
<dbReference type="InterPro" id="IPR012340">
    <property type="entry name" value="NA-bd_OB-fold"/>
</dbReference>
<name>A0A2S7K6K1_9PROT</name>
<comment type="caution">
    <text evidence="3">The sequence shown here is derived from an EMBL/GenBank/DDBJ whole genome shotgun (WGS) entry which is preliminary data.</text>
</comment>
<dbReference type="EMBL" id="PJCH01000005">
    <property type="protein sequence ID" value="PQA88145.1"/>
    <property type="molecule type" value="Genomic_DNA"/>
</dbReference>
<keyword evidence="1" id="KW-1133">Transmembrane helix</keyword>
<keyword evidence="1" id="KW-0472">Membrane</keyword>
<protein>
    <recommendedName>
        <fullName evidence="2">NfeD-like C-terminal domain-containing protein</fullName>
    </recommendedName>
</protein>
<sequence length="108" mass="11651">MIEVAGLPDHPIRFAAILLLAGFAAISIAKIYGLFFMRWKSPYRMGQSMNVQHAEVVEWTESPAGGEGYVKAGGELWRATSKDSLKPGDEVKVAAVNGLTLSVTRKSG</sequence>
<evidence type="ECO:0000313" key="4">
    <source>
        <dbReference type="Proteomes" id="UP000239504"/>
    </source>
</evidence>
<keyword evidence="1" id="KW-0812">Transmembrane</keyword>
<dbReference type="SUPFAM" id="SSF141322">
    <property type="entry name" value="NfeD domain-like"/>
    <property type="match status" value="1"/>
</dbReference>
<dbReference type="Pfam" id="PF01957">
    <property type="entry name" value="NfeD"/>
    <property type="match status" value="1"/>
</dbReference>
<evidence type="ECO:0000313" key="3">
    <source>
        <dbReference type="EMBL" id="PQA88145.1"/>
    </source>
</evidence>
<gene>
    <name evidence="3" type="ORF">CW354_07460</name>
</gene>
<dbReference type="InterPro" id="IPR002810">
    <property type="entry name" value="NfeD-like_C"/>
</dbReference>
<keyword evidence="4" id="KW-1185">Reference proteome</keyword>
<accession>A0A2S7K6K1</accession>
<reference evidence="3 4" key="1">
    <citation type="submission" date="2017-12" db="EMBL/GenBank/DDBJ databases">
        <authorList>
            <person name="Hurst M.R.H."/>
        </authorList>
    </citation>
    <scope>NUCLEOTIDE SEQUENCE [LARGE SCALE GENOMIC DNA]</scope>
    <source>
        <strain evidence="3 4">SY-3-19</strain>
    </source>
</reference>
<organism evidence="3 4">
    <name type="scientific">Hyphococcus luteus</name>
    <dbReference type="NCBI Taxonomy" id="2058213"/>
    <lineage>
        <taxon>Bacteria</taxon>
        <taxon>Pseudomonadati</taxon>
        <taxon>Pseudomonadota</taxon>
        <taxon>Alphaproteobacteria</taxon>
        <taxon>Parvularculales</taxon>
        <taxon>Parvularculaceae</taxon>
        <taxon>Hyphococcus</taxon>
    </lineage>
</organism>
<dbReference type="AlphaFoldDB" id="A0A2S7K6K1"/>
<dbReference type="RefSeq" id="WP_104829390.1">
    <property type="nucleotide sequence ID" value="NZ_PJCH01000005.1"/>
</dbReference>
<evidence type="ECO:0000256" key="1">
    <source>
        <dbReference type="SAM" id="Phobius"/>
    </source>
</evidence>